<dbReference type="OrthoDB" id="1421598at2759"/>
<proteinExistence type="predicted"/>
<feature type="region of interest" description="Disordered" evidence="1">
    <location>
        <begin position="389"/>
        <end position="483"/>
    </location>
</feature>
<name>A0A2P5YW68_GOSBA</name>
<protein>
    <recommendedName>
        <fullName evidence="2">Aminotransferase-like plant mobile domain-containing protein</fullName>
    </recommendedName>
</protein>
<reference evidence="3 4" key="1">
    <citation type="submission" date="2015-01" db="EMBL/GenBank/DDBJ databases">
        <title>Genome of allotetraploid Gossypium barbadense reveals genomic plasticity and fiber elongation in cotton evolution.</title>
        <authorList>
            <person name="Chen X."/>
            <person name="Liu X."/>
            <person name="Zhao B."/>
            <person name="Zheng H."/>
            <person name="Hu Y."/>
            <person name="Lu G."/>
            <person name="Yang C."/>
            <person name="Chen J."/>
            <person name="Shan C."/>
            <person name="Zhang L."/>
            <person name="Zhou Y."/>
            <person name="Wang L."/>
            <person name="Guo W."/>
            <person name="Bai Y."/>
            <person name="Ruan J."/>
            <person name="Shangguan X."/>
            <person name="Mao Y."/>
            <person name="Jiang J."/>
            <person name="Zhu Y."/>
            <person name="Lei J."/>
            <person name="Kang H."/>
            <person name="Chen S."/>
            <person name="He X."/>
            <person name="Wang R."/>
            <person name="Wang Y."/>
            <person name="Chen J."/>
            <person name="Wang L."/>
            <person name="Yu S."/>
            <person name="Wang B."/>
            <person name="Wei J."/>
            <person name="Song S."/>
            <person name="Lu X."/>
            <person name="Gao Z."/>
            <person name="Gu W."/>
            <person name="Deng X."/>
            <person name="Ma D."/>
            <person name="Wang S."/>
            <person name="Liang W."/>
            <person name="Fang L."/>
            <person name="Cai C."/>
            <person name="Zhu X."/>
            <person name="Zhou B."/>
            <person name="Zhang Y."/>
            <person name="Chen Z."/>
            <person name="Xu S."/>
            <person name="Zhu R."/>
            <person name="Wang S."/>
            <person name="Zhang T."/>
            <person name="Zhao G."/>
        </authorList>
    </citation>
    <scope>NUCLEOTIDE SEQUENCE [LARGE SCALE GENOMIC DNA]</scope>
    <source>
        <strain evidence="4">cv. Xinhai21</strain>
        <tissue evidence="3">Leaf</tissue>
    </source>
</reference>
<evidence type="ECO:0000256" key="1">
    <source>
        <dbReference type="SAM" id="MobiDB-lite"/>
    </source>
</evidence>
<feature type="compositionally biased region" description="Polar residues" evidence="1">
    <location>
        <begin position="421"/>
        <end position="437"/>
    </location>
</feature>
<dbReference type="Proteomes" id="UP000239757">
    <property type="component" value="Unassembled WGS sequence"/>
</dbReference>
<evidence type="ECO:0000313" key="3">
    <source>
        <dbReference type="EMBL" id="PPS19836.1"/>
    </source>
</evidence>
<dbReference type="PANTHER" id="PTHR46033:SF8">
    <property type="entry name" value="PROTEIN MAINTENANCE OF MERISTEMS-LIKE"/>
    <property type="match status" value="1"/>
</dbReference>
<sequence>MAGPPSPLIENYLREAGFWQVATIGRGCKLDPKLISALIERWRPETHTFHLPYGEFTITLEDVHLQLELSVDGDVVTGSVHSADWGEVCYELLGAILDNINGGRIEMASAYIFEIIEDYLMPDLWLLKLVDFRAGGEFSWGSAVLATLYWEMCCLSLLQLWTQFRFPFLRPRVDHPYTFPLIMRWNHLASYVGLPTSLEDIRLLLDQRSEAQFQWTLYEDPAIRAVIPDEYLQNLNAWHEKVPLVNFAIVEMHQLDRVLRQFGFRKPIPVAPDLACVPEYMPWFKINGKPYLLLEVERQRQLRVQRERRDPLNPRKIDDDAGPSIAPTQSPVLIQSASLATAPTQSPGPTLQPTTLTAQPFQMMPGAYPSLFMYPNPYIGPPIYRPPSYSRSHEGPSGSSSFYQSPSPYGFQTPLPLMMQTPPQSLFYQGGSSSQHPQPDPLLEGPKSLPEQPQPALKARQKRNPAHNHRLPPCGTESDRHEY</sequence>
<dbReference type="EMBL" id="KZ662733">
    <property type="protein sequence ID" value="PPS19836.1"/>
    <property type="molecule type" value="Genomic_DNA"/>
</dbReference>
<feature type="compositionally biased region" description="Basic and acidic residues" evidence="1">
    <location>
        <begin position="305"/>
        <end position="319"/>
    </location>
</feature>
<dbReference type="InterPro" id="IPR044824">
    <property type="entry name" value="MAIN-like"/>
</dbReference>
<accession>A0A2P5YW68</accession>
<dbReference type="AlphaFoldDB" id="A0A2P5YW68"/>
<dbReference type="InterPro" id="IPR019557">
    <property type="entry name" value="AminoTfrase-like_pln_mobile"/>
</dbReference>
<organism evidence="3 4">
    <name type="scientific">Gossypium barbadense</name>
    <name type="common">Sea Island cotton</name>
    <name type="synonym">Hibiscus barbadensis</name>
    <dbReference type="NCBI Taxonomy" id="3634"/>
    <lineage>
        <taxon>Eukaryota</taxon>
        <taxon>Viridiplantae</taxon>
        <taxon>Streptophyta</taxon>
        <taxon>Embryophyta</taxon>
        <taxon>Tracheophyta</taxon>
        <taxon>Spermatophyta</taxon>
        <taxon>Magnoliopsida</taxon>
        <taxon>eudicotyledons</taxon>
        <taxon>Gunneridae</taxon>
        <taxon>Pentapetalae</taxon>
        <taxon>rosids</taxon>
        <taxon>malvids</taxon>
        <taxon>Malvales</taxon>
        <taxon>Malvaceae</taxon>
        <taxon>Malvoideae</taxon>
        <taxon>Gossypium</taxon>
    </lineage>
</organism>
<dbReference type="PANTHER" id="PTHR46033">
    <property type="entry name" value="PROTEIN MAIN-LIKE 2"/>
    <property type="match status" value="1"/>
</dbReference>
<evidence type="ECO:0000313" key="4">
    <source>
        <dbReference type="Proteomes" id="UP000239757"/>
    </source>
</evidence>
<gene>
    <name evidence="3" type="ORF">GOBAR_AA00710</name>
</gene>
<evidence type="ECO:0000259" key="2">
    <source>
        <dbReference type="Pfam" id="PF10536"/>
    </source>
</evidence>
<dbReference type="Pfam" id="PF10536">
    <property type="entry name" value="PMD"/>
    <property type="match status" value="1"/>
</dbReference>
<feature type="compositionally biased region" description="Low complexity" evidence="1">
    <location>
        <begin position="389"/>
        <end position="411"/>
    </location>
</feature>
<feature type="region of interest" description="Disordered" evidence="1">
    <location>
        <begin position="305"/>
        <end position="328"/>
    </location>
</feature>
<feature type="compositionally biased region" description="Basic residues" evidence="1">
    <location>
        <begin position="459"/>
        <end position="470"/>
    </location>
</feature>
<dbReference type="GO" id="GO:0010073">
    <property type="term" value="P:meristem maintenance"/>
    <property type="evidence" value="ECO:0007669"/>
    <property type="project" value="InterPro"/>
</dbReference>
<feature type="domain" description="Aminotransferase-like plant mobile" evidence="2">
    <location>
        <begin position="28"/>
        <end position="270"/>
    </location>
</feature>